<dbReference type="HOGENOM" id="CLU_126015_0_0_9"/>
<dbReference type="STRING" id="293826.Amet_0194"/>
<keyword evidence="2" id="KW-1185">Reference proteome</keyword>
<dbReference type="eggNOG" id="COG1846">
    <property type="taxonomic scope" value="Bacteria"/>
</dbReference>
<proteinExistence type="predicted"/>
<name>A6TJR3_ALKMQ</name>
<dbReference type="AlphaFoldDB" id="A6TJR3"/>
<dbReference type="Gene3D" id="1.10.10.10">
    <property type="entry name" value="Winged helix-like DNA-binding domain superfamily/Winged helix DNA-binding domain"/>
    <property type="match status" value="1"/>
</dbReference>
<dbReference type="InterPro" id="IPR036388">
    <property type="entry name" value="WH-like_DNA-bd_sf"/>
</dbReference>
<dbReference type="Pfam" id="PF13412">
    <property type="entry name" value="HTH_24"/>
    <property type="match status" value="1"/>
</dbReference>
<dbReference type="Proteomes" id="UP000001572">
    <property type="component" value="Chromosome"/>
</dbReference>
<dbReference type="EMBL" id="CP000724">
    <property type="protein sequence ID" value="ABR46431.1"/>
    <property type="molecule type" value="Genomic_DNA"/>
</dbReference>
<dbReference type="InterPro" id="IPR036390">
    <property type="entry name" value="WH_DNA-bd_sf"/>
</dbReference>
<gene>
    <name evidence="1" type="ordered locus">Amet_0194</name>
</gene>
<organism evidence="1 2">
    <name type="scientific">Alkaliphilus metalliredigens (strain QYMF)</name>
    <dbReference type="NCBI Taxonomy" id="293826"/>
    <lineage>
        <taxon>Bacteria</taxon>
        <taxon>Bacillati</taxon>
        <taxon>Bacillota</taxon>
        <taxon>Clostridia</taxon>
        <taxon>Peptostreptococcales</taxon>
        <taxon>Natronincolaceae</taxon>
        <taxon>Alkaliphilus</taxon>
    </lineage>
</organism>
<protein>
    <submittedName>
        <fullName evidence="1">Regulatory protein, MarR</fullName>
    </submittedName>
</protein>
<evidence type="ECO:0000313" key="1">
    <source>
        <dbReference type="EMBL" id="ABR46431.1"/>
    </source>
</evidence>
<evidence type="ECO:0000313" key="2">
    <source>
        <dbReference type="Proteomes" id="UP000001572"/>
    </source>
</evidence>
<dbReference type="KEGG" id="amt:Amet_0194"/>
<sequence>MDKEYMVLEEIKENQHISQRQLAHSTGLSLGSVNILLKKMVKEGLIKVESIPANRVAYMVTPKGIVEKANKTYNYIRQHYKVIEETKKKVKELLLQLMEECKTVYIQLQEDEISQLVRVAVEELGVSEKVLLVGKEEQDIQPGAILITVNLTNDEFDETRYEKVINLVEWL</sequence>
<dbReference type="SUPFAM" id="SSF46785">
    <property type="entry name" value="Winged helix' DNA-binding domain"/>
    <property type="match status" value="1"/>
</dbReference>
<reference evidence="2" key="1">
    <citation type="journal article" date="2016" name="Genome Announc.">
        <title>Complete genome sequence of Alkaliphilus metalliredigens strain QYMF, an alkaliphilic and metal-reducing bacterium isolated from borax-contaminated leachate ponds.</title>
        <authorList>
            <person name="Hwang C."/>
            <person name="Copeland A."/>
            <person name="Lucas S."/>
            <person name="Lapidus A."/>
            <person name="Barry K."/>
            <person name="Detter J.C."/>
            <person name="Glavina Del Rio T."/>
            <person name="Hammon N."/>
            <person name="Israni S."/>
            <person name="Dalin E."/>
            <person name="Tice H."/>
            <person name="Pitluck S."/>
            <person name="Chertkov O."/>
            <person name="Brettin T."/>
            <person name="Bruce D."/>
            <person name="Han C."/>
            <person name="Schmutz J."/>
            <person name="Larimer F."/>
            <person name="Land M.L."/>
            <person name="Hauser L."/>
            <person name="Kyrpides N."/>
            <person name="Mikhailova N."/>
            <person name="Ye Q."/>
            <person name="Zhou J."/>
            <person name="Richardson P."/>
            <person name="Fields M.W."/>
        </authorList>
    </citation>
    <scope>NUCLEOTIDE SEQUENCE [LARGE SCALE GENOMIC DNA]</scope>
    <source>
        <strain evidence="2">QYMF</strain>
    </source>
</reference>
<accession>A6TJR3</accession>